<proteinExistence type="predicted"/>
<comment type="caution">
    <text evidence="1">The sequence shown here is derived from an EMBL/GenBank/DDBJ whole genome shotgun (WGS) entry which is preliminary data.</text>
</comment>
<dbReference type="GeneID" id="97605320"/>
<dbReference type="AlphaFoldDB" id="A0A831ESL7"/>
<dbReference type="Proteomes" id="UP000013111">
    <property type="component" value="Unassembled WGS sequence"/>
</dbReference>
<sequence>MHKTLPVKYSQTDVDPLELMSEIRQSIPKIETDLVGSLEWYSSDARYVPNTIRIISLEHLGQSRYKMNYSFSWNLFNACLDIDAVETTNQSVNFSYSPNELIFDFVDNHRQTTSDEL</sequence>
<dbReference type="RefSeq" id="WP_004156342.1">
    <property type="nucleotide sequence ID" value="NZ_BAYW01000006.1"/>
</dbReference>
<protein>
    <submittedName>
        <fullName evidence="1">Uncharacterized protein</fullName>
    </submittedName>
</protein>
<accession>A0A831ESL7</accession>
<dbReference type="EMBL" id="CAPB01000008">
    <property type="protein sequence ID" value="CCO92984.1"/>
    <property type="molecule type" value="Genomic_DNA"/>
</dbReference>
<evidence type="ECO:0000313" key="1">
    <source>
        <dbReference type="EMBL" id="CCO92984.1"/>
    </source>
</evidence>
<organism evidence="1 2">
    <name type="scientific">Erwinia amylovora NBRC 12687 = CFBP 1232</name>
    <dbReference type="NCBI Taxonomy" id="1219359"/>
    <lineage>
        <taxon>Bacteria</taxon>
        <taxon>Pseudomonadati</taxon>
        <taxon>Pseudomonadota</taxon>
        <taxon>Gammaproteobacteria</taxon>
        <taxon>Enterobacterales</taxon>
        <taxon>Erwiniaceae</taxon>
        <taxon>Erwinia</taxon>
    </lineage>
</organism>
<reference evidence="1 2" key="2">
    <citation type="submission" date="2013-04" db="EMBL/GenBank/DDBJ databases">
        <title>Comparative genomics of 12 strains of Erwinia amylovora identifies a pan-genome with a large conserved core and provides insights into host specificity.</title>
        <authorList>
            <person name="Mann R.A."/>
            <person name="Smits T.H.M."/>
            <person name="Buehlmann A."/>
            <person name="Blom J."/>
            <person name="Goesmann A."/>
            <person name="Frey J.E."/>
            <person name="Plummer K.M."/>
            <person name="Beer S.V."/>
            <person name="Luck J."/>
            <person name="Duffy B."/>
            <person name="Rodoni B."/>
        </authorList>
    </citation>
    <scope>NUCLEOTIDE SEQUENCE [LARGE SCALE GENOMIC DNA]</scope>
    <source>
        <strain evidence="2">CFBP 1232</strain>
    </source>
</reference>
<reference evidence="1 2" key="1">
    <citation type="submission" date="2012-11" db="EMBL/GenBank/DDBJ databases">
        <authorList>
            <person name="Linke B."/>
        </authorList>
    </citation>
    <scope>NUCLEOTIDE SEQUENCE [LARGE SCALE GENOMIC DNA]</scope>
    <source>
        <strain evidence="2">CFBP 1232</strain>
    </source>
</reference>
<gene>
    <name evidence="1" type="ORF">BN437_1030</name>
</gene>
<name>A0A831ESL7_ERWAM</name>
<evidence type="ECO:0000313" key="2">
    <source>
        <dbReference type="Proteomes" id="UP000013111"/>
    </source>
</evidence>